<gene>
    <name evidence="3" type="ORF">Mal4_07830</name>
</gene>
<dbReference type="RefSeq" id="WP_145367150.1">
    <property type="nucleotide sequence ID" value="NZ_CP036275.1"/>
</dbReference>
<reference evidence="3 4" key="1">
    <citation type="submission" date="2019-02" db="EMBL/GenBank/DDBJ databases">
        <title>Deep-cultivation of Planctomycetes and their phenomic and genomic characterization uncovers novel biology.</title>
        <authorList>
            <person name="Wiegand S."/>
            <person name="Jogler M."/>
            <person name="Boedeker C."/>
            <person name="Pinto D."/>
            <person name="Vollmers J."/>
            <person name="Rivas-Marin E."/>
            <person name="Kohn T."/>
            <person name="Peeters S.H."/>
            <person name="Heuer A."/>
            <person name="Rast P."/>
            <person name="Oberbeckmann S."/>
            <person name="Bunk B."/>
            <person name="Jeske O."/>
            <person name="Meyerdierks A."/>
            <person name="Storesund J.E."/>
            <person name="Kallscheuer N."/>
            <person name="Luecker S."/>
            <person name="Lage O.M."/>
            <person name="Pohl T."/>
            <person name="Merkel B.J."/>
            <person name="Hornburger P."/>
            <person name="Mueller R.-W."/>
            <person name="Bruemmer F."/>
            <person name="Labrenz M."/>
            <person name="Spormann A.M."/>
            <person name="Op den Camp H."/>
            <person name="Overmann J."/>
            <person name="Amann R."/>
            <person name="Jetten M.S.M."/>
            <person name="Mascher T."/>
            <person name="Medema M.H."/>
            <person name="Devos D.P."/>
            <person name="Kaster A.-K."/>
            <person name="Ovreas L."/>
            <person name="Rohde M."/>
            <person name="Galperin M.Y."/>
            <person name="Jogler C."/>
        </authorList>
    </citation>
    <scope>NUCLEOTIDE SEQUENCE [LARGE SCALE GENOMIC DNA]</scope>
    <source>
        <strain evidence="3 4">Mal4</strain>
    </source>
</reference>
<keyword evidence="4" id="KW-1185">Reference proteome</keyword>
<dbReference type="AlphaFoldDB" id="A0A517Z1Y7"/>
<protein>
    <submittedName>
        <fullName evidence="3">Uncharacterized protein</fullName>
    </submittedName>
</protein>
<keyword evidence="2" id="KW-0812">Transmembrane</keyword>
<feature type="transmembrane region" description="Helical" evidence="2">
    <location>
        <begin position="21"/>
        <end position="39"/>
    </location>
</feature>
<accession>A0A517Z1Y7</accession>
<feature type="transmembrane region" description="Helical" evidence="2">
    <location>
        <begin position="284"/>
        <end position="305"/>
    </location>
</feature>
<dbReference type="OrthoDB" id="210010at2"/>
<keyword evidence="2" id="KW-1133">Transmembrane helix</keyword>
<dbReference type="KEGG" id="mri:Mal4_07830"/>
<evidence type="ECO:0000313" key="4">
    <source>
        <dbReference type="Proteomes" id="UP000320496"/>
    </source>
</evidence>
<feature type="region of interest" description="Disordered" evidence="1">
    <location>
        <begin position="90"/>
        <end position="112"/>
    </location>
</feature>
<proteinExistence type="predicted"/>
<name>A0A517Z1Y7_9PLAN</name>
<evidence type="ECO:0000256" key="2">
    <source>
        <dbReference type="SAM" id="Phobius"/>
    </source>
</evidence>
<evidence type="ECO:0000313" key="3">
    <source>
        <dbReference type="EMBL" id="QDU36497.1"/>
    </source>
</evidence>
<evidence type="ECO:0000256" key="1">
    <source>
        <dbReference type="SAM" id="MobiDB-lite"/>
    </source>
</evidence>
<sequence>MRFRHQQSPPPFLNRRDQHRMLAMVALLCMVVVAIRFAAQPANWNWFFQLDGPNAAAAPDEPEPTLDDVDFRVKDVDDAPLRPDAVRVEVADDPGNDAAEPAADGVDPDPELPPGTLANVEDNRLGWLRSERPILEKVVRKVRSVPPEVIEEGARDDVTFTVLMLDADRYRGKRIHVEGRLKRLTRFPFGDPEDESDDLWEGWLFTPESGDNPYLVLAAEKPATLKAGTDIDEPVEFTGYFFKRYGYAAQAGQHVAPLLIAKRLEPKVRPVVVDQRAREGLNGYVMVFVLVVAAVVLVLIGQFVISDRQFRGSRVEQLAESRLDASREDLAALKNVPTVDPRDALRDLESGTPEQDEP</sequence>
<dbReference type="Proteomes" id="UP000320496">
    <property type="component" value="Chromosome"/>
</dbReference>
<keyword evidence="2" id="KW-0472">Membrane</keyword>
<dbReference type="EMBL" id="CP036275">
    <property type="protein sequence ID" value="QDU36497.1"/>
    <property type="molecule type" value="Genomic_DNA"/>
</dbReference>
<organism evidence="3 4">
    <name type="scientific">Maioricimonas rarisocia</name>
    <dbReference type="NCBI Taxonomy" id="2528026"/>
    <lineage>
        <taxon>Bacteria</taxon>
        <taxon>Pseudomonadati</taxon>
        <taxon>Planctomycetota</taxon>
        <taxon>Planctomycetia</taxon>
        <taxon>Planctomycetales</taxon>
        <taxon>Planctomycetaceae</taxon>
        <taxon>Maioricimonas</taxon>
    </lineage>
</organism>